<name>A0A6L6LUG9_9FIRM</name>
<evidence type="ECO:0000313" key="2">
    <source>
        <dbReference type="Proteomes" id="UP000472755"/>
    </source>
</evidence>
<organism evidence="1 2">
    <name type="scientific">Ruthenibacterium lactatiformans</name>
    <dbReference type="NCBI Taxonomy" id="1550024"/>
    <lineage>
        <taxon>Bacteria</taxon>
        <taxon>Bacillati</taxon>
        <taxon>Bacillota</taxon>
        <taxon>Clostridia</taxon>
        <taxon>Eubacteriales</taxon>
        <taxon>Oscillospiraceae</taxon>
        <taxon>Ruthenibacterium</taxon>
    </lineage>
</organism>
<dbReference type="RefSeq" id="WP_155202380.1">
    <property type="nucleotide sequence ID" value="NZ_CBCSVS010000043.1"/>
</dbReference>
<dbReference type="EMBL" id="WMZU01000007">
    <property type="protein sequence ID" value="MTS26811.1"/>
    <property type="molecule type" value="Genomic_DNA"/>
</dbReference>
<dbReference type="Proteomes" id="UP000472755">
    <property type="component" value="Unassembled WGS sequence"/>
</dbReference>
<comment type="caution">
    <text evidence="1">The sequence shown here is derived from an EMBL/GenBank/DDBJ whole genome shotgun (WGS) entry which is preliminary data.</text>
</comment>
<sequence>MQKREIVVYCIYLEEEISFWSLMEESFRLFLRSTIAEDEAKVVSCL</sequence>
<dbReference type="AlphaFoldDB" id="A0A6L6LUG9"/>
<protein>
    <submittedName>
        <fullName evidence="1">Uncharacterized protein</fullName>
    </submittedName>
</protein>
<accession>A0A6L6LUG9</accession>
<gene>
    <name evidence="1" type="ORF">GMD59_05860</name>
</gene>
<evidence type="ECO:0000313" key="1">
    <source>
        <dbReference type="EMBL" id="MTS26811.1"/>
    </source>
</evidence>
<proteinExistence type="predicted"/>
<reference evidence="1 2" key="1">
    <citation type="journal article" date="2019" name="Nat. Med.">
        <title>A library of human gut bacterial isolates paired with longitudinal multiomics data enables mechanistic microbiome research.</title>
        <authorList>
            <person name="Poyet M."/>
            <person name="Groussin M."/>
            <person name="Gibbons S.M."/>
            <person name="Avila-Pacheco J."/>
            <person name="Jiang X."/>
            <person name="Kearney S.M."/>
            <person name="Perrotta A.R."/>
            <person name="Berdy B."/>
            <person name="Zhao S."/>
            <person name="Lieberman T.D."/>
            <person name="Swanson P.K."/>
            <person name="Smith M."/>
            <person name="Roesemann S."/>
            <person name="Alexander J.E."/>
            <person name="Rich S.A."/>
            <person name="Livny J."/>
            <person name="Vlamakis H."/>
            <person name="Clish C."/>
            <person name="Bullock K."/>
            <person name="Deik A."/>
            <person name="Scott J."/>
            <person name="Pierce K.A."/>
            <person name="Xavier R.J."/>
            <person name="Alm E.J."/>
        </authorList>
    </citation>
    <scope>NUCLEOTIDE SEQUENCE [LARGE SCALE GENOMIC DNA]</scope>
    <source>
        <strain evidence="1 2">BIOML-A4</strain>
    </source>
</reference>